<evidence type="ECO:0000313" key="2">
    <source>
        <dbReference type="Proteomes" id="UP000037035"/>
    </source>
</evidence>
<dbReference type="AlphaFoldDB" id="A0A0L6UIT8"/>
<protein>
    <submittedName>
        <fullName evidence="1">Uncharacterized protein</fullName>
    </submittedName>
</protein>
<reference evidence="1 2" key="1">
    <citation type="submission" date="2015-08" db="EMBL/GenBank/DDBJ databases">
        <title>Next Generation Sequencing and Analysis of the Genome of Puccinia sorghi L Schw, the Causal Agent of Maize Common Rust.</title>
        <authorList>
            <person name="Rochi L."/>
            <person name="Burguener G."/>
            <person name="Darino M."/>
            <person name="Turjanski A."/>
            <person name="Kreff E."/>
            <person name="Dieguez M.J."/>
            <person name="Sacco F."/>
        </authorList>
    </citation>
    <scope>NUCLEOTIDE SEQUENCE [LARGE SCALE GENOMIC DNA]</scope>
    <source>
        <strain evidence="1 2">RO10H11247</strain>
    </source>
</reference>
<evidence type="ECO:0000313" key="1">
    <source>
        <dbReference type="EMBL" id="KNZ48446.1"/>
    </source>
</evidence>
<dbReference type="VEuPathDB" id="FungiDB:VP01_5668g3"/>
<name>A0A0L6UIT8_9BASI</name>
<organism evidence="1 2">
    <name type="scientific">Puccinia sorghi</name>
    <dbReference type="NCBI Taxonomy" id="27349"/>
    <lineage>
        <taxon>Eukaryota</taxon>
        <taxon>Fungi</taxon>
        <taxon>Dikarya</taxon>
        <taxon>Basidiomycota</taxon>
        <taxon>Pucciniomycotina</taxon>
        <taxon>Pucciniomycetes</taxon>
        <taxon>Pucciniales</taxon>
        <taxon>Pucciniaceae</taxon>
        <taxon>Puccinia</taxon>
    </lineage>
</organism>
<comment type="caution">
    <text evidence="1">The sequence shown here is derived from an EMBL/GenBank/DDBJ whole genome shotgun (WGS) entry which is preliminary data.</text>
</comment>
<proteinExistence type="predicted"/>
<dbReference type="EMBL" id="LAVV01010905">
    <property type="protein sequence ID" value="KNZ48446.1"/>
    <property type="molecule type" value="Genomic_DNA"/>
</dbReference>
<keyword evidence="2" id="KW-1185">Reference proteome</keyword>
<accession>A0A0L6UIT8</accession>
<dbReference type="Proteomes" id="UP000037035">
    <property type="component" value="Unassembled WGS sequence"/>
</dbReference>
<sequence length="48" mass="5869">MRSPRKTQEALEKIKQNFYAKDPDKRHWGIRDMNKIISDSDFYKKKII</sequence>
<gene>
    <name evidence="1" type="ORF">VP01_5668g3</name>
</gene>